<dbReference type="AlphaFoldDB" id="A0A8H4LSH6"/>
<organism evidence="1 2">
    <name type="scientific">Ophiocordyceps sinensis</name>
    <dbReference type="NCBI Taxonomy" id="72228"/>
    <lineage>
        <taxon>Eukaryota</taxon>
        <taxon>Fungi</taxon>
        <taxon>Dikarya</taxon>
        <taxon>Ascomycota</taxon>
        <taxon>Pezizomycotina</taxon>
        <taxon>Sordariomycetes</taxon>
        <taxon>Hypocreomycetidae</taxon>
        <taxon>Hypocreales</taxon>
        <taxon>Ophiocordycipitaceae</taxon>
        <taxon>Ophiocordyceps</taxon>
    </lineage>
</organism>
<keyword evidence="2" id="KW-1185">Reference proteome</keyword>
<gene>
    <name evidence="1" type="ORF">G6O67_008270</name>
</gene>
<comment type="caution">
    <text evidence="1">The sequence shown here is derived from an EMBL/GenBank/DDBJ whole genome shotgun (WGS) entry which is preliminary data.</text>
</comment>
<reference evidence="1 2" key="1">
    <citation type="journal article" date="2020" name="Genome Biol. Evol.">
        <title>A new high-quality draft genome assembly of the Chinese cordyceps Ophiocordyceps sinensis.</title>
        <authorList>
            <person name="Shu R."/>
            <person name="Zhang J."/>
            <person name="Meng Q."/>
            <person name="Zhang H."/>
            <person name="Zhou G."/>
            <person name="Li M."/>
            <person name="Wu P."/>
            <person name="Zhao Y."/>
            <person name="Chen C."/>
            <person name="Qin Q."/>
        </authorList>
    </citation>
    <scope>NUCLEOTIDE SEQUENCE [LARGE SCALE GENOMIC DNA]</scope>
    <source>
        <strain evidence="1 2">IOZ07</strain>
    </source>
</reference>
<accession>A0A8H4LSH6</accession>
<protein>
    <recommendedName>
        <fullName evidence="3">Thioredoxin reductase</fullName>
    </recommendedName>
</protein>
<dbReference type="EMBL" id="JAAVMX010000009">
    <property type="protein sequence ID" value="KAF4504873.1"/>
    <property type="molecule type" value="Genomic_DNA"/>
</dbReference>
<sequence length="249" mass="27934">MPAPPESFIAAIAETLNSAQIPCVLWGHYLLRVHGVPTVIASMDFIVPDCALKAARETLSLLPHLTLCREDESCPRYPIVWYHPPPSFHLHIKSSQVSLDIYPQSQVLWFLPPLDQSLLHPATLPPQYLLASDKDSLPPRGRLSRGSGAFASPEHRVVVLQAHVLLESCMRLSARDSCKTIGSLSMAIIDYVEQYVDGDGFLDIEQLPEPLRTSYCELKADIKPVAQWLRDLKEALGVPHVEWEDDRTW</sequence>
<proteinExistence type="predicted"/>
<name>A0A8H4LSH6_9HYPO</name>
<dbReference type="Proteomes" id="UP000557566">
    <property type="component" value="Unassembled WGS sequence"/>
</dbReference>
<evidence type="ECO:0000313" key="2">
    <source>
        <dbReference type="Proteomes" id="UP000557566"/>
    </source>
</evidence>
<evidence type="ECO:0000313" key="1">
    <source>
        <dbReference type="EMBL" id="KAF4504873.1"/>
    </source>
</evidence>
<dbReference type="OrthoDB" id="4499271at2759"/>
<evidence type="ECO:0008006" key="3">
    <source>
        <dbReference type="Google" id="ProtNLM"/>
    </source>
</evidence>